<proteinExistence type="predicted"/>
<protein>
    <submittedName>
        <fullName evidence="1">Uncharacterized protein</fullName>
    </submittedName>
</protein>
<reference evidence="1" key="2">
    <citation type="journal article" date="2015" name="Data Brief">
        <title>Shoot transcriptome of the giant reed, Arundo donax.</title>
        <authorList>
            <person name="Barrero R.A."/>
            <person name="Guerrero F.D."/>
            <person name="Moolhuijzen P."/>
            <person name="Goolsby J.A."/>
            <person name="Tidwell J."/>
            <person name="Bellgard S.E."/>
            <person name="Bellgard M.I."/>
        </authorList>
    </citation>
    <scope>NUCLEOTIDE SEQUENCE</scope>
    <source>
        <tissue evidence="1">Shoot tissue taken approximately 20 cm above the soil surface</tissue>
    </source>
</reference>
<reference evidence="1" key="1">
    <citation type="submission" date="2014-09" db="EMBL/GenBank/DDBJ databases">
        <authorList>
            <person name="Magalhaes I.L.F."/>
            <person name="Oliveira U."/>
            <person name="Santos F.R."/>
            <person name="Vidigal T.H.D.A."/>
            <person name="Brescovit A.D."/>
            <person name="Santos A.J."/>
        </authorList>
    </citation>
    <scope>NUCLEOTIDE SEQUENCE</scope>
    <source>
        <tissue evidence="1">Shoot tissue taken approximately 20 cm above the soil surface</tissue>
    </source>
</reference>
<evidence type="ECO:0000313" key="1">
    <source>
        <dbReference type="EMBL" id="JAD27077.1"/>
    </source>
</evidence>
<dbReference type="AlphaFoldDB" id="A0A0A8YWV8"/>
<name>A0A0A8YWV8_ARUDO</name>
<accession>A0A0A8YWV8</accession>
<organism evidence="1">
    <name type="scientific">Arundo donax</name>
    <name type="common">Giant reed</name>
    <name type="synonym">Donax arundinaceus</name>
    <dbReference type="NCBI Taxonomy" id="35708"/>
    <lineage>
        <taxon>Eukaryota</taxon>
        <taxon>Viridiplantae</taxon>
        <taxon>Streptophyta</taxon>
        <taxon>Embryophyta</taxon>
        <taxon>Tracheophyta</taxon>
        <taxon>Spermatophyta</taxon>
        <taxon>Magnoliopsida</taxon>
        <taxon>Liliopsida</taxon>
        <taxon>Poales</taxon>
        <taxon>Poaceae</taxon>
        <taxon>PACMAD clade</taxon>
        <taxon>Arundinoideae</taxon>
        <taxon>Arundineae</taxon>
        <taxon>Arundo</taxon>
    </lineage>
</organism>
<sequence length="27" mass="3263">MFTCSYWWWKSSCVLNLFPRGSHPLLC</sequence>
<dbReference type="EMBL" id="GBRH01270818">
    <property type="protein sequence ID" value="JAD27077.1"/>
    <property type="molecule type" value="Transcribed_RNA"/>
</dbReference>